<dbReference type="SUPFAM" id="SSF48498">
    <property type="entry name" value="Tetracyclin repressor-like, C-terminal domain"/>
    <property type="match status" value="1"/>
</dbReference>
<dbReference type="AlphaFoldDB" id="A0A4P6JJZ1"/>
<dbReference type="Gene3D" id="1.10.357.10">
    <property type="entry name" value="Tetracycline Repressor, domain 2"/>
    <property type="match status" value="1"/>
</dbReference>
<organism evidence="6 7">
    <name type="scientific">Ktedonosporobacter rubrisoli</name>
    <dbReference type="NCBI Taxonomy" id="2509675"/>
    <lineage>
        <taxon>Bacteria</taxon>
        <taxon>Bacillati</taxon>
        <taxon>Chloroflexota</taxon>
        <taxon>Ktedonobacteria</taxon>
        <taxon>Ktedonobacterales</taxon>
        <taxon>Ktedonosporobacteraceae</taxon>
        <taxon>Ktedonosporobacter</taxon>
    </lineage>
</organism>
<evidence type="ECO:0000259" key="4">
    <source>
        <dbReference type="Pfam" id="PF00440"/>
    </source>
</evidence>
<name>A0A4P6JJZ1_KTERU</name>
<evidence type="ECO:0000313" key="7">
    <source>
        <dbReference type="Proteomes" id="UP000290365"/>
    </source>
</evidence>
<dbReference type="Pfam" id="PF00440">
    <property type="entry name" value="TetR_N"/>
    <property type="match status" value="1"/>
</dbReference>
<sequence length="187" mass="20232">MATRAGLDHKMVVQAAAELADANGLAELSLATLASKLGVRTPTLYHYIRDGLSGLHRELALRGCQEIAQRLGKAIMGKSGEEAIRALAHTYRTFVKEHPGLYAALVPAAPKEDTALQQAQTEVVEIVVRAFSAYHMSEPDTIHTVRILRSLVHGFTTTEVSGGFGLPLDIDETFERLLSVFLRGLAG</sequence>
<proteinExistence type="predicted"/>
<evidence type="ECO:0000259" key="5">
    <source>
        <dbReference type="Pfam" id="PF13305"/>
    </source>
</evidence>
<keyword evidence="3" id="KW-0804">Transcription</keyword>
<feature type="domain" description="HTH-type transcriptional regulator MT1864/Rv1816-like C-terminal" evidence="5">
    <location>
        <begin position="84"/>
        <end position="180"/>
    </location>
</feature>
<evidence type="ECO:0000256" key="2">
    <source>
        <dbReference type="ARBA" id="ARBA00023125"/>
    </source>
</evidence>
<dbReference type="Pfam" id="PF13305">
    <property type="entry name" value="TetR_C_33"/>
    <property type="match status" value="1"/>
</dbReference>
<dbReference type="EMBL" id="CP035758">
    <property type="protein sequence ID" value="QBD75449.1"/>
    <property type="molecule type" value="Genomic_DNA"/>
</dbReference>
<keyword evidence="1" id="KW-0805">Transcription regulation</keyword>
<dbReference type="RefSeq" id="WP_129886047.1">
    <property type="nucleotide sequence ID" value="NZ_CP035758.1"/>
</dbReference>
<keyword evidence="7" id="KW-1185">Reference proteome</keyword>
<reference evidence="6 7" key="1">
    <citation type="submission" date="2019-01" db="EMBL/GenBank/DDBJ databases">
        <title>Ktedonosporobacter rubrisoli SCAWS-G2.</title>
        <authorList>
            <person name="Huang Y."/>
            <person name="Yan B."/>
        </authorList>
    </citation>
    <scope>NUCLEOTIDE SEQUENCE [LARGE SCALE GENOMIC DNA]</scope>
    <source>
        <strain evidence="6 7">SCAWS-G2</strain>
    </source>
</reference>
<protein>
    <submittedName>
        <fullName evidence="6">TetR/AcrR family transcriptional regulator</fullName>
    </submittedName>
</protein>
<dbReference type="InterPro" id="IPR036271">
    <property type="entry name" value="Tet_transcr_reg_TetR-rel_C_sf"/>
</dbReference>
<evidence type="ECO:0000256" key="3">
    <source>
        <dbReference type="ARBA" id="ARBA00023163"/>
    </source>
</evidence>
<dbReference type="InterPro" id="IPR001647">
    <property type="entry name" value="HTH_TetR"/>
</dbReference>
<feature type="domain" description="HTH tetR-type" evidence="4">
    <location>
        <begin position="13"/>
        <end position="47"/>
    </location>
</feature>
<dbReference type="KEGG" id="kbs:EPA93_05295"/>
<dbReference type="SUPFAM" id="SSF46689">
    <property type="entry name" value="Homeodomain-like"/>
    <property type="match status" value="1"/>
</dbReference>
<dbReference type="InterPro" id="IPR009057">
    <property type="entry name" value="Homeodomain-like_sf"/>
</dbReference>
<dbReference type="Proteomes" id="UP000290365">
    <property type="component" value="Chromosome"/>
</dbReference>
<dbReference type="InterPro" id="IPR025996">
    <property type="entry name" value="MT1864/Rv1816-like_C"/>
</dbReference>
<keyword evidence="2" id="KW-0238">DNA-binding</keyword>
<dbReference type="GO" id="GO:0003677">
    <property type="term" value="F:DNA binding"/>
    <property type="evidence" value="ECO:0007669"/>
    <property type="project" value="UniProtKB-KW"/>
</dbReference>
<gene>
    <name evidence="6" type="ORF">EPA93_05295</name>
</gene>
<evidence type="ECO:0000256" key="1">
    <source>
        <dbReference type="ARBA" id="ARBA00023015"/>
    </source>
</evidence>
<dbReference type="Gene3D" id="1.10.10.60">
    <property type="entry name" value="Homeodomain-like"/>
    <property type="match status" value="1"/>
</dbReference>
<dbReference type="OrthoDB" id="71867at2"/>
<accession>A0A4P6JJZ1</accession>
<evidence type="ECO:0000313" key="6">
    <source>
        <dbReference type="EMBL" id="QBD75449.1"/>
    </source>
</evidence>